<protein>
    <submittedName>
        <fullName evidence="1">Uncharacterized protein</fullName>
    </submittedName>
</protein>
<comment type="caution">
    <text evidence="1">The sequence shown here is derived from an EMBL/GenBank/DDBJ whole genome shotgun (WGS) entry which is preliminary data.</text>
</comment>
<proteinExistence type="predicted"/>
<accession>A0A2T5IAJ3</accession>
<name>A0A2T5IAJ3_9PROT</name>
<evidence type="ECO:0000313" key="1">
    <source>
        <dbReference type="EMBL" id="PTQ80821.1"/>
    </source>
</evidence>
<dbReference type="EMBL" id="QAOK01000013">
    <property type="protein sequence ID" value="PTQ80821.1"/>
    <property type="molecule type" value="Genomic_DNA"/>
</dbReference>
<sequence length="52" mass="6015">MKRVVQCGVPPKEPSEQILCRARCCQNRDDHEARDEGRSLDYDAKKRNEVAL</sequence>
<dbReference type="AlphaFoldDB" id="A0A2T5IAJ3"/>
<reference evidence="1 2" key="1">
    <citation type="submission" date="2018-04" db="EMBL/GenBank/DDBJ databases">
        <title>Active sludge and wastewater microbial communities from Klosterneuburg, Austria.</title>
        <authorList>
            <person name="Wagner M."/>
        </authorList>
    </citation>
    <scope>NUCLEOTIDE SEQUENCE [LARGE SCALE GENOMIC DNA]</scope>
    <source>
        <strain evidence="1 2">Nl12</strain>
    </source>
</reference>
<organism evidence="1 2">
    <name type="scientific">Nitrosospira multiformis</name>
    <dbReference type="NCBI Taxonomy" id="1231"/>
    <lineage>
        <taxon>Bacteria</taxon>
        <taxon>Pseudomonadati</taxon>
        <taxon>Pseudomonadota</taxon>
        <taxon>Betaproteobacteria</taxon>
        <taxon>Nitrosomonadales</taxon>
        <taxon>Nitrosomonadaceae</taxon>
        <taxon>Nitrosospira</taxon>
    </lineage>
</organism>
<evidence type="ECO:0000313" key="2">
    <source>
        <dbReference type="Proteomes" id="UP000244152"/>
    </source>
</evidence>
<dbReference type="Proteomes" id="UP000244152">
    <property type="component" value="Unassembled WGS sequence"/>
</dbReference>
<gene>
    <name evidence="1" type="ORF">C8R21_11314</name>
</gene>